<dbReference type="EMBL" id="JAYKXN010000004">
    <property type="protein sequence ID" value="KAK7293249.1"/>
    <property type="molecule type" value="Genomic_DNA"/>
</dbReference>
<keyword evidence="2" id="KW-1185">Reference proteome</keyword>
<evidence type="ECO:0000313" key="1">
    <source>
        <dbReference type="EMBL" id="KAK7293249.1"/>
    </source>
</evidence>
<dbReference type="AlphaFoldDB" id="A0AAN9J7R6"/>
<gene>
    <name evidence="1" type="ORF">RJT34_16112</name>
</gene>
<reference evidence="1 2" key="1">
    <citation type="submission" date="2024-01" db="EMBL/GenBank/DDBJ databases">
        <title>The genomes of 5 underutilized Papilionoideae crops provide insights into root nodulation and disease resistance.</title>
        <authorList>
            <person name="Yuan L."/>
        </authorList>
    </citation>
    <scope>NUCLEOTIDE SEQUENCE [LARGE SCALE GENOMIC DNA]</scope>
    <source>
        <strain evidence="1">LY-2023</strain>
        <tissue evidence="1">Leaf</tissue>
    </source>
</reference>
<dbReference type="Proteomes" id="UP001359559">
    <property type="component" value="Unassembled WGS sequence"/>
</dbReference>
<evidence type="ECO:0000313" key="2">
    <source>
        <dbReference type="Proteomes" id="UP001359559"/>
    </source>
</evidence>
<accession>A0AAN9J7R6</accession>
<organism evidence="1 2">
    <name type="scientific">Clitoria ternatea</name>
    <name type="common">Butterfly pea</name>
    <dbReference type="NCBI Taxonomy" id="43366"/>
    <lineage>
        <taxon>Eukaryota</taxon>
        <taxon>Viridiplantae</taxon>
        <taxon>Streptophyta</taxon>
        <taxon>Embryophyta</taxon>
        <taxon>Tracheophyta</taxon>
        <taxon>Spermatophyta</taxon>
        <taxon>Magnoliopsida</taxon>
        <taxon>eudicotyledons</taxon>
        <taxon>Gunneridae</taxon>
        <taxon>Pentapetalae</taxon>
        <taxon>rosids</taxon>
        <taxon>fabids</taxon>
        <taxon>Fabales</taxon>
        <taxon>Fabaceae</taxon>
        <taxon>Papilionoideae</taxon>
        <taxon>50 kb inversion clade</taxon>
        <taxon>NPAAA clade</taxon>
        <taxon>indigoferoid/millettioid clade</taxon>
        <taxon>Phaseoleae</taxon>
        <taxon>Clitoria</taxon>
    </lineage>
</organism>
<comment type="caution">
    <text evidence="1">The sequence shown here is derived from an EMBL/GenBank/DDBJ whole genome shotgun (WGS) entry which is preliminary data.</text>
</comment>
<name>A0AAN9J7R6_CLITE</name>
<protein>
    <submittedName>
        <fullName evidence="1">Uncharacterized protein</fullName>
    </submittedName>
</protein>
<sequence>MALCSSFYTHFFLAQIDVILRILKSPRQFSSAFSRASLYKFFYFSLLLPRFLSLNSLSLSLPNHPSFLFPSILRLSDTLTTPLQTQQPPKQYK</sequence>
<proteinExistence type="predicted"/>